<dbReference type="PIRSF" id="PIRSF037037">
    <property type="entry name" value="Kelch-like_protein_gigaxonin"/>
    <property type="match status" value="1"/>
</dbReference>
<dbReference type="InterPro" id="IPR006652">
    <property type="entry name" value="Kelch_1"/>
</dbReference>
<sequence>MSSKAQESYTYEFCDATHPTDLLDMLREFYTCGLFTDIALTCASGQVYRCHKAVLSARSSYFRVMFTVDMRERSDDLINLPGIDGDILEALVAYVYTSRVTITQGNVQSLLEASDLLQFTAVKRACEEFLIRHLDVDNCLGMLSFAELHVCQALEREARRVTLCRFQELIQQDEFLEADLEKVTGVMAAENLNAWREELLLEAVVRWVSHDPRSRLEHTRELLHCVALELDETRFSDALSITQSRARELGDTDKLRALILHSLKGSSKGFALGCKKLASSMCIVGGYYWHPLFEVHMWNPVSDTWVQGKDMPDYGRESYSVALLGPNIYVTGGYRTQTIEALDTVWIYDADSDAWTEGCPMVTPRYYHCSVAMRGCVYTVGGYRAGAPARESEFYDPLKKEWFPVADMIQGVGNATACVLNDRIYVTGGHYGYRGTCTYEKIQMYRPDTNEWSISTICPHPEYGLCSVAMDNKLFLVGGQTTITDCYDPERDEWRQMATMKERRMECGATVINGCIYVTGGYSYSKGTYLQSIEKYDPELDMWEIVGNLPSPTRSHGCVCFYSI</sequence>
<gene>
    <name evidence="4" type="ORF">ACEWY4_022827</name>
</gene>
<organism evidence="4 5">
    <name type="scientific">Coilia grayii</name>
    <name type="common">Gray's grenadier anchovy</name>
    <dbReference type="NCBI Taxonomy" id="363190"/>
    <lineage>
        <taxon>Eukaryota</taxon>
        <taxon>Metazoa</taxon>
        <taxon>Chordata</taxon>
        <taxon>Craniata</taxon>
        <taxon>Vertebrata</taxon>
        <taxon>Euteleostomi</taxon>
        <taxon>Actinopterygii</taxon>
        <taxon>Neopterygii</taxon>
        <taxon>Teleostei</taxon>
        <taxon>Clupei</taxon>
        <taxon>Clupeiformes</taxon>
        <taxon>Clupeoidei</taxon>
        <taxon>Engraulidae</taxon>
        <taxon>Coilinae</taxon>
        <taxon>Coilia</taxon>
    </lineage>
</organism>
<evidence type="ECO:0000259" key="3">
    <source>
        <dbReference type="PROSITE" id="PS50097"/>
    </source>
</evidence>
<dbReference type="EMBL" id="JBHFQA010000020">
    <property type="protein sequence ID" value="KAL2080974.1"/>
    <property type="molecule type" value="Genomic_DNA"/>
</dbReference>
<evidence type="ECO:0000256" key="2">
    <source>
        <dbReference type="ARBA" id="ARBA00022737"/>
    </source>
</evidence>
<dbReference type="InterPro" id="IPR015915">
    <property type="entry name" value="Kelch-typ_b-propeller"/>
</dbReference>
<dbReference type="SUPFAM" id="SSF54695">
    <property type="entry name" value="POZ domain"/>
    <property type="match status" value="1"/>
</dbReference>
<dbReference type="PANTHER" id="PTHR24412">
    <property type="entry name" value="KELCH PROTEIN"/>
    <property type="match status" value="1"/>
</dbReference>
<keyword evidence="1" id="KW-0880">Kelch repeat</keyword>
<dbReference type="SMART" id="SM00875">
    <property type="entry name" value="BACK"/>
    <property type="match status" value="1"/>
</dbReference>
<dbReference type="Gene3D" id="1.25.40.420">
    <property type="match status" value="1"/>
</dbReference>
<dbReference type="Pfam" id="PF07707">
    <property type="entry name" value="BACK"/>
    <property type="match status" value="1"/>
</dbReference>
<comment type="caution">
    <text evidence="4">The sequence shown here is derived from an EMBL/GenBank/DDBJ whole genome shotgun (WGS) entry which is preliminary data.</text>
</comment>
<dbReference type="Pfam" id="PF01344">
    <property type="entry name" value="Kelch_1"/>
    <property type="match status" value="1"/>
</dbReference>
<dbReference type="Proteomes" id="UP001591681">
    <property type="component" value="Unassembled WGS sequence"/>
</dbReference>
<evidence type="ECO:0000256" key="1">
    <source>
        <dbReference type="ARBA" id="ARBA00022441"/>
    </source>
</evidence>
<feature type="domain" description="BTB" evidence="3">
    <location>
        <begin position="36"/>
        <end position="104"/>
    </location>
</feature>
<dbReference type="PROSITE" id="PS50097">
    <property type="entry name" value="BTB"/>
    <property type="match status" value="1"/>
</dbReference>
<dbReference type="Pfam" id="PF00651">
    <property type="entry name" value="BTB"/>
    <property type="match status" value="1"/>
</dbReference>
<dbReference type="InterPro" id="IPR011705">
    <property type="entry name" value="BACK"/>
</dbReference>
<dbReference type="SMART" id="SM00225">
    <property type="entry name" value="BTB"/>
    <property type="match status" value="1"/>
</dbReference>
<dbReference type="Pfam" id="PF24681">
    <property type="entry name" value="Kelch_KLHDC2_KLHL20_DRC7"/>
    <property type="match status" value="1"/>
</dbReference>
<dbReference type="PANTHER" id="PTHR24412:SF304">
    <property type="entry name" value="KELCH-LIKE PROTEIN 23"/>
    <property type="match status" value="1"/>
</dbReference>
<dbReference type="AlphaFoldDB" id="A0ABD1J191"/>
<evidence type="ECO:0000313" key="4">
    <source>
        <dbReference type="EMBL" id="KAL2080974.1"/>
    </source>
</evidence>
<evidence type="ECO:0000313" key="5">
    <source>
        <dbReference type="Proteomes" id="UP001591681"/>
    </source>
</evidence>
<dbReference type="Gene3D" id="3.30.710.10">
    <property type="entry name" value="Potassium Channel Kv1.1, Chain A"/>
    <property type="match status" value="1"/>
</dbReference>
<name>A0ABD1J191_9TELE</name>
<accession>A0ABD1J191</accession>
<reference evidence="4 5" key="1">
    <citation type="submission" date="2024-09" db="EMBL/GenBank/DDBJ databases">
        <title>A chromosome-level genome assembly of Gray's grenadier anchovy, Coilia grayii.</title>
        <authorList>
            <person name="Fu Z."/>
        </authorList>
    </citation>
    <scope>NUCLEOTIDE SEQUENCE [LARGE SCALE GENOMIC DNA]</scope>
    <source>
        <strain evidence="4">G4</strain>
        <tissue evidence="4">Muscle</tissue>
    </source>
</reference>
<dbReference type="SMART" id="SM00612">
    <property type="entry name" value="Kelch"/>
    <property type="match status" value="6"/>
</dbReference>
<dbReference type="InterPro" id="IPR000210">
    <property type="entry name" value="BTB/POZ_dom"/>
</dbReference>
<dbReference type="Gene3D" id="2.120.10.80">
    <property type="entry name" value="Kelch-type beta propeller"/>
    <property type="match status" value="2"/>
</dbReference>
<dbReference type="InterPro" id="IPR017096">
    <property type="entry name" value="BTB-kelch_protein"/>
</dbReference>
<keyword evidence="5" id="KW-1185">Reference proteome</keyword>
<dbReference type="InterPro" id="IPR011333">
    <property type="entry name" value="SKP1/BTB/POZ_sf"/>
</dbReference>
<protein>
    <recommendedName>
        <fullName evidence="3">BTB domain-containing protein</fullName>
    </recommendedName>
</protein>
<dbReference type="SUPFAM" id="SSF117281">
    <property type="entry name" value="Kelch motif"/>
    <property type="match status" value="1"/>
</dbReference>
<proteinExistence type="predicted"/>
<keyword evidence="2" id="KW-0677">Repeat</keyword>